<feature type="signal peptide" evidence="2">
    <location>
        <begin position="1"/>
        <end position="23"/>
    </location>
</feature>
<sequence>MELRVLMGFVLSFTLLELALTHAASSSEVYWQSKLPTTPMPKALHDLLPSEHRSDTSDGSRREKGRGIGFKDNAISVGLNIGGLGIDVGDDGVSVDFGHDDESPLSFDYGRSENQLASNPNAAHFFLGKDLQPGAKMNLRFTKTGAKAKFLPRQVAEVLPFSLDKFSEILDKFRVNPNSTKAKIIKASIEECEDQPLGEENKYCATSLEAMIDYIISKLGKNVRVIATEVDKDNTKQQEFKITGVRMVGDKIAACHAQNYMYPVFYCHEMHATRAYMVPLVGADGTKAKAVAVCHFDTSKWNKNHMAFRVVKVKPGTVPICHFLPEDHIVWVAS</sequence>
<dbReference type="PANTHER" id="PTHR31236">
    <property type="entry name" value="BURP DOMAIN PROTEIN USPL1-LIKE"/>
    <property type="match status" value="1"/>
</dbReference>
<dbReference type="PANTHER" id="PTHR31236:SF60">
    <property type="entry name" value="BURP DOMAIN-CONTAINING PROTEIN"/>
    <property type="match status" value="1"/>
</dbReference>
<feature type="compositionally biased region" description="Basic and acidic residues" evidence="1">
    <location>
        <begin position="43"/>
        <end position="66"/>
    </location>
</feature>
<reference evidence="4 5" key="1">
    <citation type="submission" date="2024-01" db="EMBL/GenBank/DDBJ databases">
        <authorList>
            <person name="Waweru B."/>
        </authorList>
    </citation>
    <scope>NUCLEOTIDE SEQUENCE [LARGE SCALE GENOMIC DNA]</scope>
</reference>
<feature type="chain" id="PRO_5043729569" description="BURP domain-containing protein" evidence="2">
    <location>
        <begin position="24"/>
        <end position="334"/>
    </location>
</feature>
<name>A0AAV1REG4_9ROSI</name>
<feature type="domain" description="BURP" evidence="3">
    <location>
        <begin position="125"/>
        <end position="334"/>
    </location>
</feature>
<evidence type="ECO:0000313" key="5">
    <source>
        <dbReference type="Proteomes" id="UP001314170"/>
    </source>
</evidence>
<gene>
    <name evidence="4" type="ORF">DCAF_LOCUS10164</name>
</gene>
<dbReference type="Pfam" id="PF03181">
    <property type="entry name" value="BURP"/>
    <property type="match status" value="1"/>
</dbReference>
<keyword evidence="2" id="KW-0732">Signal</keyword>
<dbReference type="PROSITE" id="PS51277">
    <property type="entry name" value="BURP"/>
    <property type="match status" value="1"/>
</dbReference>
<comment type="caution">
    <text evidence="4">The sequence shown here is derived from an EMBL/GenBank/DDBJ whole genome shotgun (WGS) entry which is preliminary data.</text>
</comment>
<proteinExistence type="predicted"/>
<keyword evidence="5" id="KW-1185">Reference proteome</keyword>
<dbReference type="EMBL" id="CAWUPB010000956">
    <property type="protein sequence ID" value="CAK7334964.1"/>
    <property type="molecule type" value="Genomic_DNA"/>
</dbReference>
<evidence type="ECO:0000313" key="4">
    <source>
        <dbReference type="EMBL" id="CAK7334964.1"/>
    </source>
</evidence>
<dbReference type="Proteomes" id="UP001314170">
    <property type="component" value="Unassembled WGS sequence"/>
</dbReference>
<evidence type="ECO:0000256" key="1">
    <source>
        <dbReference type="SAM" id="MobiDB-lite"/>
    </source>
</evidence>
<evidence type="ECO:0000256" key="2">
    <source>
        <dbReference type="SAM" id="SignalP"/>
    </source>
</evidence>
<protein>
    <recommendedName>
        <fullName evidence="3">BURP domain-containing protein</fullName>
    </recommendedName>
</protein>
<dbReference type="InterPro" id="IPR044816">
    <property type="entry name" value="BURP"/>
</dbReference>
<dbReference type="AlphaFoldDB" id="A0AAV1REG4"/>
<accession>A0AAV1REG4</accession>
<dbReference type="SMART" id="SM01045">
    <property type="entry name" value="BURP"/>
    <property type="match status" value="1"/>
</dbReference>
<dbReference type="InterPro" id="IPR004873">
    <property type="entry name" value="BURP_dom"/>
</dbReference>
<feature type="region of interest" description="Disordered" evidence="1">
    <location>
        <begin position="41"/>
        <end position="67"/>
    </location>
</feature>
<evidence type="ECO:0000259" key="3">
    <source>
        <dbReference type="PROSITE" id="PS51277"/>
    </source>
</evidence>
<organism evidence="4 5">
    <name type="scientific">Dovyalis caffra</name>
    <dbReference type="NCBI Taxonomy" id="77055"/>
    <lineage>
        <taxon>Eukaryota</taxon>
        <taxon>Viridiplantae</taxon>
        <taxon>Streptophyta</taxon>
        <taxon>Embryophyta</taxon>
        <taxon>Tracheophyta</taxon>
        <taxon>Spermatophyta</taxon>
        <taxon>Magnoliopsida</taxon>
        <taxon>eudicotyledons</taxon>
        <taxon>Gunneridae</taxon>
        <taxon>Pentapetalae</taxon>
        <taxon>rosids</taxon>
        <taxon>fabids</taxon>
        <taxon>Malpighiales</taxon>
        <taxon>Salicaceae</taxon>
        <taxon>Flacourtieae</taxon>
        <taxon>Dovyalis</taxon>
    </lineage>
</organism>